<feature type="chain" id="PRO_5046929867" evidence="1">
    <location>
        <begin position="17"/>
        <end position="321"/>
    </location>
</feature>
<organism evidence="3 4">
    <name type="scientific">Oikopleura dioica</name>
    <name type="common">Tunicate</name>
    <dbReference type="NCBI Taxonomy" id="34765"/>
    <lineage>
        <taxon>Eukaryota</taxon>
        <taxon>Metazoa</taxon>
        <taxon>Chordata</taxon>
        <taxon>Tunicata</taxon>
        <taxon>Appendicularia</taxon>
        <taxon>Copelata</taxon>
        <taxon>Oikopleuridae</taxon>
        <taxon>Oikopleura</taxon>
    </lineage>
</organism>
<evidence type="ECO:0000256" key="1">
    <source>
        <dbReference type="SAM" id="SignalP"/>
    </source>
</evidence>
<reference evidence="3 4" key="1">
    <citation type="submission" date="2021-04" db="EMBL/GenBank/DDBJ databases">
        <authorList>
            <person name="Bliznina A."/>
        </authorList>
    </citation>
    <scope>NUCLEOTIDE SEQUENCE [LARGE SCALE GENOMIC DNA]</scope>
</reference>
<dbReference type="Pfam" id="PF00240">
    <property type="entry name" value="ubiquitin"/>
    <property type="match status" value="1"/>
</dbReference>
<dbReference type="PANTHER" id="PTHR10666">
    <property type="entry name" value="UBIQUITIN"/>
    <property type="match status" value="1"/>
</dbReference>
<dbReference type="PRINTS" id="PR00348">
    <property type="entry name" value="UBIQUITIN"/>
</dbReference>
<dbReference type="SUPFAM" id="SSF54236">
    <property type="entry name" value="Ubiquitin-like"/>
    <property type="match status" value="1"/>
</dbReference>
<protein>
    <submittedName>
        <fullName evidence="3">Oidioi.mRNA.OKI2018_I69.chr1.g1984.t1.cds</fullName>
    </submittedName>
</protein>
<dbReference type="InterPro" id="IPR019956">
    <property type="entry name" value="Ubiquitin_dom"/>
</dbReference>
<name>A0ABN7SPN3_OIKDI</name>
<keyword evidence="1" id="KW-0732">Signal</keyword>
<accession>A0ABN7SPN3</accession>
<dbReference type="Gene3D" id="3.10.20.90">
    <property type="entry name" value="Phosphatidylinositol 3-kinase Catalytic Subunit, Chain A, domain 1"/>
    <property type="match status" value="1"/>
</dbReference>
<evidence type="ECO:0000259" key="2">
    <source>
        <dbReference type="PROSITE" id="PS50053"/>
    </source>
</evidence>
<dbReference type="InterPro" id="IPR000626">
    <property type="entry name" value="Ubiquitin-like_dom"/>
</dbReference>
<dbReference type="InterPro" id="IPR050158">
    <property type="entry name" value="Ubiquitin_ubiquitin-like"/>
</dbReference>
<dbReference type="EMBL" id="OU015566">
    <property type="protein sequence ID" value="CAG5105278.1"/>
    <property type="molecule type" value="Genomic_DNA"/>
</dbReference>
<evidence type="ECO:0000313" key="4">
    <source>
        <dbReference type="Proteomes" id="UP001158576"/>
    </source>
</evidence>
<keyword evidence="4" id="KW-1185">Reference proteome</keyword>
<dbReference type="SMART" id="SM00213">
    <property type="entry name" value="UBQ"/>
    <property type="match status" value="1"/>
</dbReference>
<dbReference type="PROSITE" id="PS50053">
    <property type="entry name" value="UBIQUITIN_2"/>
    <property type="match status" value="1"/>
</dbReference>
<dbReference type="Proteomes" id="UP001158576">
    <property type="component" value="Chromosome 1"/>
</dbReference>
<gene>
    <name evidence="3" type="ORF">OKIOD_LOCUS10749</name>
</gene>
<dbReference type="InterPro" id="IPR019954">
    <property type="entry name" value="Ubiquitin_CS"/>
</dbReference>
<sequence length="321" mass="36555">MNFFALLLATLSSAQTDSNNYHHETNGLDGYFCDPYGDCLLCAFDSDGKFYVDTIIDNKRPWVDGPDDDDEKRKMTLISKTKHDQHVPETAFKQFHKSTCVGEVIGNGSKVRFRKNVNDQNCNDEFDFSHIVDFDIGFDDSWLVNEFGDERILRGGVSNQFQCRLKASDHGSVDANHFIEAKLEASDGLLFIFREFTRHNHRKIGEPLTPTRKNLPGQNGHQMSIPTSRWHTNLCQHRGCRFLAMVKTLTGKTITLEVEAFDTIENVKAKIQDKEGIPSDQQRLIFAGKQLEDGRTLSDYNIQKESIIRTTLIPPFVCCPQ</sequence>
<feature type="domain" description="Ubiquitin-like" evidence="2">
    <location>
        <begin position="242"/>
        <end position="308"/>
    </location>
</feature>
<proteinExistence type="predicted"/>
<feature type="signal peptide" evidence="1">
    <location>
        <begin position="1"/>
        <end position="16"/>
    </location>
</feature>
<evidence type="ECO:0000313" key="3">
    <source>
        <dbReference type="EMBL" id="CAG5105278.1"/>
    </source>
</evidence>
<dbReference type="PROSITE" id="PS00299">
    <property type="entry name" value="UBIQUITIN_1"/>
    <property type="match status" value="1"/>
</dbReference>
<dbReference type="InterPro" id="IPR029071">
    <property type="entry name" value="Ubiquitin-like_domsf"/>
</dbReference>